<gene>
    <name evidence="8 11" type="primary">gltX</name>
    <name evidence="11" type="ORF">ACFPQ6_09940</name>
</gene>
<evidence type="ECO:0000256" key="5">
    <source>
        <dbReference type="ARBA" id="ARBA00022840"/>
    </source>
</evidence>
<dbReference type="InterPro" id="IPR049940">
    <property type="entry name" value="GluQ/Sye"/>
</dbReference>
<evidence type="ECO:0000256" key="6">
    <source>
        <dbReference type="ARBA" id="ARBA00022917"/>
    </source>
</evidence>
<dbReference type="HAMAP" id="MF_00022">
    <property type="entry name" value="Glu_tRNA_synth_type1"/>
    <property type="match status" value="1"/>
</dbReference>
<keyword evidence="6 8" id="KW-0648">Protein biosynthesis</keyword>
<name>A0ABW1DM94_9DEIO</name>
<reference evidence="12" key="1">
    <citation type="journal article" date="2019" name="Int. J. Syst. Evol. Microbiol.">
        <title>The Global Catalogue of Microorganisms (GCM) 10K type strain sequencing project: providing services to taxonomists for standard genome sequencing and annotation.</title>
        <authorList>
            <consortium name="The Broad Institute Genomics Platform"/>
            <consortium name="The Broad Institute Genome Sequencing Center for Infectious Disease"/>
            <person name="Wu L."/>
            <person name="Ma J."/>
        </authorList>
    </citation>
    <scope>NUCLEOTIDE SEQUENCE [LARGE SCALE GENOMIC DNA]</scope>
    <source>
        <strain evidence="12">CGMCC 1.15053</strain>
    </source>
</reference>
<keyword evidence="12" id="KW-1185">Reference proteome</keyword>
<evidence type="ECO:0000256" key="3">
    <source>
        <dbReference type="ARBA" id="ARBA00022598"/>
    </source>
</evidence>
<dbReference type="InterPro" id="IPR045462">
    <property type="entry name" value="aa-tRNA-synth_I_cd-bd"/>
</dbReference>
<feature type="binding site" evidence="8">
    <location>
        <position position="251"/>
    </location>
    <ligand>
        <name>ATP</name>
        <dbReference type="ChEBI" id="CHEBI:30616"/>
    </ligand>
</feature>
<evidence type="ECO:0000313" key="12">
    <source>
        <dbReference type="Proteomes" id="UP001595979"/>
    </source>
</evidence>
<dbReference type="CDD" id="cd00808">
    <property type="entry name" value="GluRS_core"/>
    <property type="match status" value="1"/>
</dbReference>
<comment type="catalytic activity">
    <reaction evidence="8">
        <text>tRNA(Glu) + L-glutamate + ATP = L-glutamyl-tRNA(Glu) + AMP + diphosphate</text>
        <dbReference type="Rhea" id="RHEA:23540"/>
        <dbReference type="Rhea" id="RHEA-COMP:9663"/>
        <dbReference type="Rhea" id="RHEA-COMP:9680"/>
        <dbReference type="ChEBI" id="CHEBI:29985"/>
        <dbReference type="ChEBI" id="CHEBI:30616"/>
        <dbReference type="ChEBI" id="CHEBI:33019"/>
        <dbReference type="ChEBI" id="CHEBI:78442"/>
        <dbReference type="ChEBI" id="CHEBI:78520"/>
        <dbReference type="ChEBI" id="CHEBI:456215"/>
        <dbReference type="EC" id="6.1.1.17"/>
    </reaction>
</comment>
<dbReference type="NCBIfam" id="TIGR00464">
    <property type="entry name" value="gltX_bact"/>
    <property type="match status" value="1"/>
</dbReference>
<dbReference type="EC" id="6.1.1.17" evidence="8"/>
<feature type="short sequence motif" description="'KMSKS' region" evidence="8">
    <location>
        <begin position="248"/>
        <end position="252"/>
    </location>
</feature>
<feature type="domain" description="Aminoacyl-tRNA synthetase class I anticodon-binding" evidence="10">
    <location>
        <begin position="332"/>
        <end position="471"/>
    </location>
</feature>
<keyword evidence="5 8" id="KW-0067">ATP-binding</keyword>
<dbReference type="InterPro" id="IPR020752">
    <property type="entry name" value="Glu-tRNA-synth_I_codon-bd_sub1"/>
</dbReference>
<dbReference type="RefSeq" id="WP_380048866.1">
    <property type="nucleotide sequence ID" value="NZ_JBHSOH010000009.1"/>
</dbReference>
<dbReference type="Proteomes" id="UP001595979">
    <property type="component" value="Unassembled WGS sequence"/>
</dbReference>
<comment type="subcellular location">
    <subcellularLocation>
        <location evidence="8">Cytoplasm</location>
    </subcellularLocation>
</comment>
<evidence type="ECO:0000313" key="11">
    <source>
        <dbReference type="EMBL" id="MFC5848631.1"/>
    </source>
</evidence>
<feature type="domain" description="Glutamyl/glutaminyl-tRNA synthetase class Ib catalytic" evidence="9">
    <location>
        <begin position="3"/>
        <end position="317"/>
    </location>
</feature>
<keyword evidence="3 8" id="KW-0436">Ligase</keyword>
<dbReference type="Pfam" id="PF19269">
    <property type="entry name" value="Anticodon_2"/>
    <property type="match status" value="1"/>
</dbReference>
<dbReference type="InterPro" id="IPR000924">
    <property type="entry name" value="Glu/Gln-tRNA-synth"/>
</dbReference>
<dbReference type="Gene3D" id="1.10.8.70">
    <property type="entry name" value="Glutamate-tRNA synthetase, class I, anticodon-binding domain 1"/>
    <property type="match status" value="1"/>
</dbReference>
<evidence type="ECO:0000256" key="1">
    <source>
        <dbReference type="ARBA" id="ARBA00007894"/>
    </source>
</evidence>
<dbReference type="InterPro" id="IPR014729">
    <property type="entry name" value="Rossmann-like_a/b/a_fold"/>
</dbReference>
<comment type="caution">
    <text evidence="8">Lacks conserved residue(s) required for the propagation of feature annotation.</text>
</comment>
<keyword evidence="4 8" id="KW-0547">Nucleotide-binding</keyword>
<dbReference type="Pfam" id="PF00749">
    <property type="entry name" value="tRNA-synt_1c"/>
    <property type="match status" value="1"/>
</dbReference>
<dbReference type="Gene3D" id="3.40.50.620">
    <property type="entry name" value="HUPs"/>
    <property type="match status" value="1"/>
</dbReference>
<evidence type="ECO:0000259" key="10">
    <source>
        <dbReference type="Pfam" id="PF19269"/>
    </source>
</evidence>
<dbReference type="InterPro" id="IPR033910">
    <property type="entry name" value="GluRS_core"/>
</dbReference>
<dbReference type="InterPro" id="IPR020058">
    <property type="entry name" value="Glu/Gln-tRNA-synth_Ib_cat-dom"/>
</dbReference>
<dbReference type="InterPro" id="IPR001412">
    <property type="entry name" value="aa-tRNA-synth_I_CS"/>
</dbReference>
<comment type="caution">
    <text evidence="11">The sequence shown here is derived from an EMBL/GenBank/DDBJ whole genome shotgun (WGS) entry which is preliminary data.</text>
</comment>
<evidence type="ECO:0000259" key="9">
    <source>
        <dbReference type="Pfam" id="PF00749"/>
    </source>
</evidence>
<dbReference type="PANTHER" id="PTHR43311:SF2">
    <property type="entry name" value="GLUTAMATE--TRNA LIGASE, MITOCHONDRIAL-RELATED"/>
    <property type="match status" value="1"/>
</dbReference>
<dbReference type="InterPro" id="IPR008925">
    <property type="entry name" value="aa_tRNA-synth_I_cd-bd_sf"/>
</dbReference>
<dbReference type="EMBL" id="JBHSOH010000009">
    <property type="protein sequence ID" value="MFC5848631.1"/>
    <property type="molecule type" value="Genomic_DNA"/>
</dbReference>
<organism evidence="11 12">
    <name type="scientific">Deinococcus petrolearius</name>
    <dbReference type="NCBI Taxonomy" id="1751295"/>
    <lineage>
        <taxon>Bacteria</taxon>
        <taxon>Thermotogati</taxon>
        <taxon>Deinococcota</taxon>
        <taxon>Deinococci</taxon>
        <taxon>Deinococcales</taxon>
        <taxon>Deinococcaceae</taxon>
        <taxon>Deinococcus</taxon>
    </lineage>
</organism>
<dbReference type="PROSITE" id="PS00178">
    <property type="entry name" value="AA_TRNA_LIGASE_I"/>
    <property type="match status" value="1"/>
</dbReference>
<dbReference type="SUPFAM" id="SSF48163">
    <property type="entry name" value="An anticodon-binding domain of class I aminoacyl-tRNA synthetases"/>
    <property type="match status" value="1"/>
</dbReference>
<sequence>MSVVTRIAPSPTGDPHVGTAYIGLFNHALAHQAGGRFILRIEDTDRGRYVASSEGRIFQMMAWLGLTPDESPLQGGPNGPYRQSERFDLYGDYARQLVASGHAYHAFETPEELSALRETAQQEGHVIAIPSRDLSPEEAQRRVDAGEAAVIRLKAPQEGETVVNDLLRDPIHFRNREIDDKVLLKADGFPTYHLANVVDDRLMGVTHVVRAEEWITSTPIHILLYAAFGWPQPVWAHMPLLRNADRSKISKRKNPTSVEWYMQEGFLPEAMLNFLATMGWTHPDGREIFDLAEFQRVFRLEDVTLGGPVFDVAKLRWYNGKYLREVLTEDEVARRLHDFLAGRKVELPEDDYFRAVARLLTPRIEVFSEFMDKTGYFWSEDYPVDEKAQKAIDAGRAQLPELAARLKNLPEFGAEEIGAMFHAYAEDRGLKLGKVMPPVRAAVAGTMESPDLPELLAALGRGRVVSRLERAARS</sequence>
<comment type="function">
    <text evidence="8">Catalyzes the attachment of glutamate to tRNA(Glu) in a two-step reaction: glutamate is first activated by ATP to form Glu-AMP and then transferred to the acceptor end of tRNA(Glu).</text>
</comment>
<dbReference type="Gene3D" id="1.10.10.350">
    <property type="match status" value="1"/>
</dbReference>
<proteinExistence type="inferred from homology"/>
<accession>A0ABW1DM94</accession>
<keyword evidence="2 8" id="KW-0963">Cytoplasm</keyword>
<dbReference type="SUPFAM" id="SSF52374">
    <property type="entry name" value="Nucleotidylyl transferase"/>
    <property type="match status" value="1"/>
</dbReference>
<dbReference type="InterPro" id="IPR020751">
    <property type="entry name" value="aa-tRNA-synth_I_codon-bd_sub2"/>
</dbReference>
<comment type="subunit">
    <text evidence="8">Monomer.</text>
</comment>
<dbReference type="GO" id="GO:0004818">
    <property type="term" value="F:glutamate-tRNA ligase activity"/>
    <property type="evidence" value="ECO:0007669"/>
    <property type="project" value="UniProtKB-EC"/>
</dbReference>
<evidence type="ECO:0000256" key="7">
    <source>
        <dbReference type="ARBA" id="ARBA00023146"/>
    </source>
</evidence>
<evidence type="ECO:0000256" key="2">
    <source>
        <dbReference type="ARBA" id="ARBA00022490"/>
    </source>
</evidence>
<evidence type="ECO:0000256" key="8">
    <source>
        <dbReference type="HAMAP-Rule" id="MF_00022"/>
    </source>
</evidence>
<comment type="similarity">
    <text evidence="1 8">Belongs to the class-I aminoacyl-tRNA synthetase family. Glutamate--tRNA ligase type 1 subfamily.</text>
</comment>
<feature type="short sequence motif" description="'HIGH' region" evidence="8">
    <location>
        <begin position="9"/>
        <end position="19"/>
    </location>
</feature>
<keyword evidence="7 8" id="KW-0030">Aminoacyl-tRNA synthetase</keyword>
<dbReference type="InterPro" id="IPR004527">
    <property type="entry name" value="Glu-tRNA-ligase_bac/mito"/>
</dbReference>
<dbReference type="PRINTS" id="PR00987">
    <property type="entry name" value="TRNASYNTHGLU"/>
</dbReference>
<protein>
    <recommendedName>
        <fullName evidence="8">Glutamate--tRNA ligase</fullName>
        <ecNumber evidence="8">6.1.1.17</ecNumber>
    </recommendedName>
    <alternativeName>
        <fullName evidence="8">Glutamyl-tRNA synthetase</fullName>
        <shortName evidence="8">GluRS</shortName>
    </alternativeName>
</protein>
<dbReference type="PANTHER" id="PTHR43311">
    <property type="entry name" value="GLUTAMATE--TRNA LIGASE"/>
    <property type="match status" value="1"/>
</dbReference>
<evidence type="ECO:0000256" key="4">
    <source>
        <dbReference type="ARBA" id="ARBA00022741"/>
    </source>
</evidence>